<dbReference type="GO" id="GO:0015074">
    <property type="term" value="P:DNA integration"/>
    <property type="evidence" value="ECO:0007669"/>
    <property type="project" value="InterPro"/>
</dbReference>
<protein>
    <recommendedName>
        <fullName evidence="2">Integrase catalytic domain-containing protein</fullName>
    </recommendedName>
</protein>
<dbReference type="InterPro" id="IPR012337">
    <property type="entry name" value="RNaseH-like_sf"/>
</dbReference>
<dbReference type="Gene3D" id="3.30.420.10">
    <property type="entry name" value="Ribonuclease H-like superfamily/Ribonuclease H"/>
    <property type="match status" value="1"/>
</dbReference>
<feature type="compositionally biased region" description="Basic residues" evidence="1">
    <location>
        <begin position="496"/>
        <end position="508"/>
    </location>
</feature>
<feature type="domain" description="Integrase catalytic" evidence="2">
    <location>
        <begin position="154"/>
        <end position="361"/>
    </location>
</feature>
<evidence type="ECO:0000313" key="4">
    <source>
        <dbReference type="Proteomes" id="UP001165080"/>
    </source>
</evidence>
<dbReference type="Proteomes" id="UP001165080">
    <property type="component" value="Unassembled WGS sequence"/>
</dbReference>
<accession>A0A9W6C1F4</accession>
<dbReference type="InterPro" id="IPR036397">
    <property type="entry name" value="RNaseH_sf"/>
</dbReference>
<dbReference type="GO" id="GO:0003676">
    <property type="term" value="F:nucleic acid binding"/>
    <property type="evidence" value="ECO:0007669"/>
    <property type="project" value="InterPro"/>
</dbReference>
<comment type="caution">
    <text evidence="3">The sequence shown here is derived from an EMBL/GenBank/DDBJ whole genome shotgun (WGS) entry which is preliminary data.</text>
</comment>
<organism evidence="3 4">
    <name type="scientific">Pleodorina starrii</name>
    <dbReference type="NCBI Taxonomy" id="330485"/>
    <lineage>
        <taxon>Eukaryota</taxon>
        <taxon>Viridiplantae</taxon>
        <taxon>Chlorophyta</taxon>
        <taxon>core chlorophytes</taxon>
        <taxon>Chlorophyceae</taxon>
        <taxon>CS clade</taxon>
        <taxon>Chlamydomonadales</taxon>
        <taxon>Volvocaceae</taxon>
        <taxon>Pleodorina</taxon>
    </lineage>
</organism>
<dbReference type="PROSITE" id="PS50994">
    <property type="entry name" value="INTEGRASE"/>
    <property type="match status" value="1"/>
</dbReference>
<dbReference type="Pfam" id="PF09299">
    <property type="entry name" value="Mu-transpos_C"/>
    <property type="match status" value="1"/>
</dbReference>
<name>A0A9W6C1F4_9CHLO</name>
<feature type="compositionally biased region" description="Low complexity" evidence="1">
    <location>
        <begin position="536"/>
        <end position="545"/>
    </location>
</feature>
<dbReference type="InterPro" id="IPR001584">
    <property type="entry name" value="Integrase_cat-core"/>
</dbReference>
<sequence length="553" mass="59906">MHDETVEGDRVVERGLLSVSDDVWAVAVRRAEVIGPLAAAGVVGAAAADAAAEELGLSRRQVYTLLGRWRAGEGVVSDLVPGASSGGRGGRRLPEVVEAVIQEVLGRSYLSRQRRSIASVHREIARRRIADLDPVMARRARAGPDAVRALEPAGGHVPPVRSVLEQVQIDHTVVDVIVVDARHRLPIGRPYVTVGIDVFSRCIVGMVLTLEAPSALSVGLCLGHMVTDKRPWLERLGVEASWPMAGKPGQVYVDNASEFHSEALRRGCEQHGIALAYRPAGQPHYGGVVERVIGTLMGMVHELPGTTFSDPGERGGYDSQARAVLTLGELERWMVLAVAGYHGRVHTTTGQTPAAAWAAGTAGGPPATVGDEAAFLIDFLPVIRRSLTRTGFVVDHVRYFSDALKPWIGRRDQLGKFVIRRDPRDISRIWVLEPEGGAYLPVPYRTLSHPPISVWEHRGALARLREQGRAQVDEQALFRVVEQMRTITDTAATTTRRARRDAQRRRHASAGSSLPRPGLVPPVGDGSLSEEDVGDTDVGGVDAAAPFEEIEQW</sequence>
<gene>
    <name evidence="3" type="primary">PLESTB003609</name>
    <name evidence="3" type="ORF">PLESTB_001904900</name>
</gene>
<evidence type="ECO:0000256" key="1">
    <source>
        <dbReference type="SAM" id="MobiDB-lite"/>
    </source>
</evidence>
<evidence type="ECO:0000313" key="3">
    <source>
        <dbReference type="EMBL" id="GLC62486.1"/>
    </source>
</evidence>
<evidence type="ECO:0000259" key="2">
    <source>
        <dbReference type="PROSITE" id="PS50994"/>
    </source>
</evidence>
<dbReference type="InterPro" id="IPR015378">
    <property type="entry name" value="Transposase-like_Mu_C"/>
</dbReference>
<dbReference type="AlphaFoldDB" id="A0A9W6C1F4"/>
<dbReference type="EMBL" id="BRXU01000066">
    <property type="protein sequence ID" value="GLC62486.1"/>
    <property type="molecule type" value="Genomic_DNA"/>
</dbReference>
<proteinExistence type="predicted"/>
<feature type="region of interest" description="Disordered" evidence="1">
    <location>
        <begin position="489"/>
        <end position="553"/>
    </location>
</feature>
<keyword evidence="4" id="KW-1185">Reference proteome</keyword>
<reference evidence="3 4" key="1">
    <citation type="journal article" date="2023" name="Commun. Biol.">
        <title>Reorganization of the ancestral sex-determining regions during the evolution of trioecy in Pleodorina starrii.</title>
        <authorList>
            <person name="Takahashi K."/>
            <person name="Suzuki S."/>
            <person name="Kawai-Toyooka H."/>
            <person name="Yamamoto K."/>
            <person name="Hamaji T."/>
            <person name="Ootsuki R."/>
            <person name="Yamaguchi H."/>
            <person name="Kawachi M."/>
            <person name="Higashiyama T."/>
            <person name="Nozaki H."/>
        </authorList>
    </citation>
    <scope>NUCLEOTIDE SEQUENCE [LARGE SCALE GENOMIC DNA]</scope>
    <source>
        <strain evidence="3 4">NIES-4479</strain>
    </source>
</reference>
<dbReference type="SUPFAM" id="SSF53098">
    <property type="entry name" value="Ribonuclease H-like"/>
    <property type="match status" value="1"/>
</dbReference>